<comment type="caution">
    <text evidence="2">The sequence shown here is derived from an EMBL/GenBank/DDBJ whole genome shotgun (WGS) entry which is preliminary data.</text>
</comment>
<accession>A0A5N6KWB1</accession>
<keyword evidence="3" id="KW-1185">Reference proteome</keyword>
<organism evidence="2 3">
    <name type="scientific">Carpinus fangiana</name>
    <dbReference type="NCBI Taxonomy" id="176857"/>
    <lineage>
        <taxon>Eukaryota</taxon>
        <taxon>Viridiplantae</taxon>
        <taxon>Streptophyta</taxon>
        <taxon>Embryophyta</taxon>
        <taxon>Tracheophyta</taxon>
        <taxon>Spermatophyta</taxon>
        <taxon>Magnoliopsida</taxon>
        <taxon>eudicotyledons</taxon>
        <taxon>Gunneridae</taxon>
        <taxon>Pentapetalae</taxon>
        <taxon>rosids</taxon>
        <taxon>fabids</taxon>
        <taxon>Fagales</taxon>
        <taxon>Betulaceae</taxon>
        <taxon>Carpinus</taxon>
    </lineage>
</organism>
<dbReference type="EMBL" id="VIBQ01000013">
    <property type="protein sequence ID" value="KAB8345995.1"/>
    <property type="molecule type" value="Genomic_DNA"/>
</dbReference>
<feature type="compositionally biased region" description="Basic and acidic residues" evidence="1">
    <location>
        <begin position="152"/>
        <end position="162"/>
    </location>
</feature>
<gene>
    <name evidence="2" type="ORF">FH972_023047</name>
</gene>
<reference evidence="2 3" key="1">
    <citation type="submission" date="2019-06" db="EMBL/GenBank/DDBJ databases">
        <title>A chromosomal-level reference genome of Carpinus fangiana (Coryloideae, Betulaceae).</title>
        <authorList>
            <person name="Yang X."/>
            <person name="Wang Z."/>
            <person name="Zhang L."/>
            <person name="Hao G."/>
            <person name="Liu J."/>
            <person name="Yang Y."/>
        </authorList>
    </citation>
    <scope>NUCLEOTIDE SEQUENCE [LARGE SCALE GENOMIC DNA]</scope>
    <source>
        <strain evidence="2">Cfa_2016G</strain>
        <tissue evidence="2">Leaf</tissue>
    </source>
</reference>
<dbReference type="Proteomes" id="UP000327013">
    <property type="component" value="Unassembled WGS sequence"/>
</dbReference>
<dbReference type="AlphaFoldDB" id="A0A5N6KWB1"/>
<feature type="region of interest" description="Disordered" evidence="1">
    <location>
        <begin position="60"/>
        <end position="162"/>
    </location>
</feature>
<protein>
    <submittedName>
        <fullName evidence="2">Uncharacterized protein</fullName>
    </submittedName>
</protein>
<proteinExistence type="predicted"/>
<name>A0A5N6KWB1_9ROSI</name>
<feature type="compositionally biased region" description="Polar residues" evidence="1">
    <location>
        <begin position="1"/>
        <end position="11"/>
    </location>
</feature>
<sequence length="162" mass="17936">MTVNTISPSSETDNHLHTPLPTRSAKPRRPALKIPLPLNPWHPSPAPPDLIALIEDSLKSKPAPRRNQPDFLFTMTTSNPKAPPPTPTVGGPEEGWGTPLSEWSIDSSIRGPESDMLTPGTMTPRMSGESERRRSVRFEIGGVEVEPSEEREDGRESRTWKE</sequence>
<feature type="compositionally biased region" description="Low complexity" evidence="1">
    <location>
        <begin position="88"/>
        <end position="99"/>
    </location>
</feature>
<evidence type="ECO:0000313" key="2">
    <source>
        <dbReference type="EMBL" id="KAB8345995.1"/>
    </source>
</evidence>
<feature type="compositionally biased region" description="Basic and acidic residues" evidence="1">
    <location>
        <begin position="128"/>
        <end position="137"/>
    </location>
</feature>
<feature type="region of interest" description="Disordered" evidence="1">
    <location>
        <begin position="1"/>
        <end position="42"/>
    </location>
</feature>
<evidence type="ECO:0000313" key="3">
    <source>
        <dbReference type="Proteomes" id="UP000327013"/>
    </source>
</evidence>
<evidence type="ECO:0000256" key="1">
    <source>
        <dbReference type="SAM" id="MobiDB-lite"/>
    </source>
</evidence>